<comment type="subcellular location">
    <subcellularLocation>
        <location evidence="1">Membrane</location>
        <topology evidence="1">Single-pass membrane protein</topology>
    </subcellularLocation>
</comment>
<dbReference type="CDD" id="cd04011">
    <property type="entry name" value="C2B_Ferlin"/>
    <property type="match status" value="1"/>
</dbReference>
<dbReference type="PANTHER" id="PTHR12546">
    <property type="entry name" value="FER-1-LIKE"/>
    <property type="match status" value="1"/>
</dbReference>
<sequence>MTEQKDDSTSQSFTLVVEIVSAKNIPKRKAKPDPYVSIFYQGIKKKTTSKKSEQNPVWNEKFEFDLKGTPLQHSDVIEVLVKDYENIGSNKLLAKGLVPLSQVISYNFLKYQVDLCDSDNNKLESTQLIVNLEYKCPRNAVISKQATKSNEMEDLSLDNLTNFEDKLIRRHDAKIRSNKLQDFQIRIKIFQARQLDGNNIDPMCQIKCYNLSKHTKTLRSTNSPYWNEVFFFNFFGICQADLFDKLIEFQVYNSVNFLKDALIGSFKIDIGFVYDQFHHSLINKWILLADAQDLMCGAKGYLKVSVNVLGPGDEAPPNLESSNDDDIESNLLKPPGIDLRPATFVLKVFRSEDIPRMDSNFFQGVKSIFGSNETKKELVDPYVEFSFAGRKVQSKIIYNDANPEWNQELKIGLKFPSMCDKVAIAIKD</sequence>
<gene>
    <name evidence="7" type="ORF">BpHYR1_023253</name>
</gene>
<dbReference type="Gene3D" id="2.60.40.150">
    <property type="entry name" value="C2 domain"/>
    <property type="match status" value="3"/>
</dbReference>
<keyword evidence="8" id="KW-1185">Reference proteome</keyword>
<dbReference type="Pfam" id="PF08151">
    <property type="entry name" value="FerI"/>
    <property type="match status" value="1"/>
</dbReference>
<evidence type="ECO:0000256" key="4">
    <source>
        <dbReference type="ARBA" id="ARBA00022989"/>
    </source>
</evidence>
<protein>
    <submittedName>
        <fullName evidence="7">Myoferlin isoform X7</fullName>
    </submittedName>
</protein>
<evidence type="ECO:0000256" key="2">
    <source>
        <dbReference type="ARBA" id="ARBA00022692"/>
    </source>
</evidence>
<accession>A0A3M7Q4H8</accession>
<feature type="domain" description="C2" evidence="6">
    <location>
        <begin position="1"/>
        <end position="117"/>
    </location>
</feature>
<feature type="non-terminal residue" evidence="7">
    <location>
        <position position="428"/>
    </location>
</feature>
<dbReference type="PANTHER" id="PTHR12546:SF33">
    <property type="entry name" value="SPERM VESICLE FUSION PROTEIN FER-1"/>
    <property type="match status" value="1"/>
</dbReference>
<dbReference type="GO" id="GO:0016020">
    <property type="term" value="C:membrane"/>
    <property type="evidence" value="ECO:0007669"/>
    <property type="project" value="UniProtKB-SubCell"/>
</dbReference>
<dbReference type="InterPro" id="IPR037720">
    <property type="entry name" value="C2B_Ferlin"/>
</dbReference>
<comment type="caution">
    <text evidence="7">The sequence shown here is derived from an EMBL/GenBank/DDBJ whole genome shotgun (WGS) entry which is preliminary data.</text>
</comment>
<dbReference type="InterPro" id="IPR037721">
    <property type="entry name" value="Ferlin"/>
</dbReference>
<dbReference type="Pfam" id="PF00168">
    <property type="entry name" value="C2"/>
    <property type="match status" value="3"/>
</dbReference>
<name>A0A3M7Q4H8_BRAPC</name>
<dbReference type="EMBL" id="REGN01007485">
    <property type="protein sequence ID" value="RNA06119.1"/>
    <property type="molecule type" value="Genomic_DNA"/>
</dbReference>
<evidence type="ECO:0000313" key="8">
    <source>
        <dbReference type="Proteomes" id="UP000276133"/>
    </source>
</evidence>
<dbReference type="GO" id="GO:0007009">
    <property type="term" value="P:plasma membrane organization"/>
    <property type="evidence" value="ECO:0007669"/>
    <property type="project" value="TreeGrafter"/>
</dbReference>
<dbReference type="OrthoDB" id="10059618at2759"/>
<dbReference type="SMART" id="SM01202">
    <property type="entry name" value="FerI"/>
    <property type="match status" value="1"/>
</dbReference>
<evidence type="ECO:0000256" key="1">
    <source>
        <dbReference type="ARBA" id="ARBA00004167"/>
    </source>
</evidence>
<keyword evidence="3" id="KW-0677">Repeat</keyword>
<dbReference type="InterPro" id="IPR035892">
    <property type="entry name" value="C2_domain_sf"/>
</dbReference>
<evidence type="ECO:0000313" key="7">
    <source>
        <dbReference type="EMBL" id="RNA06119.1"/>
    </source>
</evidence>
<evidence type="ECO:0000259" key="6">
    <source>
        <dbReference type="PROSITE" id="PS50004"/>
    </source>
</evidence>
<feature type="domain" description="C2" evidence="6">
    <location>
        <begin position="323"/>
        <end position="428"/>
    </location>
</feature>
<dbReference type="AlphaFoldDB" id="A0A3M7Q4H8"/>
<organism evidence="7 8">
    <name type="scientific">Brachionus plicatilis</name>
    <name type="common">Marine rotifer</name>
    <name type="synonym">Brachionus muelleri</name>
    <dbReference type="NCBI Taxonomy" id="10195"/>
    <lineage>
        <taxon>Eukaryota</taxon>
        <taxon>Metazoa</taxon>
        <taxon>Spiralia</taxon>
        <taxon>Gnathifera</taxon>
        <taxon>Rotifera</taxon>
        <taxon>Eurotatoria</taxon>
        <taxon>Monogononta</taxon>
        <taxon>Pseudotrocha</taxon>
        <taxon>Ploima</taxon>
        <taxon>Brachionidae</taxon>
        <taxon>Brachionus</taxon>
    </lineage>
</organism>
<dbReference type="InterPro" id="IPR012968">
    <property type="entry name" value="FerIin_dom"/>
</dbReference>
<keyword evidence="2" id="KW-0812">Transmembrane</keyword>
<dbReference type="InterPro" id="IPR000008">
    <property type="entry name" value="C2_dom"/>
</dbReference>
<dbReference type="PROSITE" id="PS50004">
    <property type="entry name" value="C2"/>
    <property type="match status" value="3"/>
</dbReference>
<feature type="domain" description="C2" evidence="6">
    <location>
        <begin position="164"/>
        <end position="286"/>
    </location>
</feature>
<dbReference type="SMART" id="SM00239">
    <property type="entry name" value="C2"/>
    <property type="match status" value="2"/>
</dbReference>
<dbReference type="SUPFAM" id="SSF49562">
    <property type="entry name" value="C2 domain (Calcium/lipid-binding domain, CaLB)"/>
    <property type="match status" value="3"/>
</dbReference>
<evidence type="ECO:0000256" key="3">
    <source>
        <dbReference type="ARBA" id="ARBA00022737"/>
    </source>
</evidence>
<reference evidence="7 8" key="1">
    <citation type="journal article" date="2018" name="Sci. Rep.">
        <title>Genomic signatures of local adaptation to the degree of environmental predictability in rotifers.</title>
        <authorList>
            <person name="Franch-Gras L."/>
            <person name="Hahn C."/>
            <person name="Garcia-Roger E.M."/>
            <person name="Carmona M.J."/>
            <person name="Serra M."/>
            <person name="Gomez A."/>
        </authorList>
    </citation>
    <scope>NUCLEOTIDE SEQUENCE [LARGE SCALE GENOMIC DNA]</scope>
    <source>
        <strain evidence="7">HYR1</strain>
    </source>
</reference>
<keyword evidence="4" id="KW-1133">Transmembrane helix</keyword>
<keyword evidence="5" id="KW-0472">Membrane</keyword>
<proteinExistence type="predicted"/>
<dbReference type="Proteomes" id="UP000276133">
    <property type="component" value="Unassembled WGS sequence"/>
</dbReference>
<evidence type="ECO:0000256" key="5">
    <source>
        <dbReference type="ARBA" id="ARBA00023136"/>
    </source>
</evidence>